<organism evidence="2 3">
    <name type="scientific">Papaver somniferum</name>
    <name type="common">Opium poppy</name>
    <dbReference type="NCBI Taxonomy" id="3469"/>
    <lineage>
        <taxon>Eukaryota</taxon>
        <taxon>Viridiplantae</taxon>
        <taxon>Streptophyta</taxon>
        <taxon>Embryophyta</taxon>
        <taxon>Tracheophyta</taxon>
        <taxon>Spermatophyta</taxon>
        <taxon>Magnoliopsida</taxon>
        <taxon>Ranunculales</taxon>
        <taxon>Papaveraceae</taxon>
        <taxon>Papaveroideae</taxon>
        <taxon>Papaver</taxon>
    </lineage>
</organism>
<sequence length="203" mass="23633">LSSSQRRRKNSLAIQLNRLVKSIDVFGLIHQSIEDNGFIDGDDWKEKVMSSGNIDKGKSKFRDISCYCIDSKIQFAFKKLQRDKMNLRMFRQMVHRKLCLEDIDEVILMWISDNEHPWTLKNDQCFFWFWDNVVVNGNGFIQLVVKIKNPEWDVTPKKSVSKSPQVRRSPKLGGDKNKSDDGGTARKLFGQGQFTTYSSRCCW</sequence>
<proteinExistence type="predicted"/>
<keyword evidence="3" id="KW-1185">Reference proteome</keyword>
<evidence type="ECO:0000256" key="1">
    <source>
        <dbReference type="SAM" id="MobiDB-lite"/>
    </source>
</evidence>
<reference evidence="2 3" key="1">
    <citation type="journal article" date="2018" name="Science">
        <title>The opium poppy genome and morphinan production.</title>
        <authorList>
            <person name="Guo L."/>
            <person name="Winzer T."/>
            <person name="Yang X."/>
            <person name="Li Y."/>
            <person name="Ning Z."/>
            <person name="He Z."/>
            <person name="Teodor R."/>
            <person name="Lu Y."/>
            <person name="Bowser T.A."/>
            <person name="Graham I.A."/>
            <person name="Ye K."/>
        </authorList>
    </citation>
    <scope>NUCLEOTIDE SEQUENCE [LARGE SCALE GENOMIC DNA]</scope>
    <source>
        <strain evidence="3">cv. HN1</strain>
        <tissue evidence="2">Leaves</tissue>
    </source>
</reference>
<protein>
    <submittedName>
        <fullName evidence="2">Uncharacterized protein</fullName>
    </submittedName>
</protein>
<dbReference type="Proteomes" id="UP000316621">
    <property type="component" value="Chromosome 10"/>
</dbReference>
<feature type="compositionally biased region" description="Basic and acidic residues" evidence="1">
    <location>
        <begin position="173"/>
        <end position="184"/>
    </location>
</feature>
<accession>A0A4Y7LCT6</accession>
<feature type="region of interest" description="Disordered" evidence="1">
    <location>
        <begin position="154"/>
        <end position="187"/>
    </location>
</feature>
<feature type="non-terminal residue" evidence="2">
    <location>
        <position position="1"/>
    </location>
</feature>
<evidence type="ECO:0000313" key="2">
    <source>
        <dbReference type="EMBL" id="RZC81989.1"/>
    </source>
</evidence>
<dbReference type="Gramene" id="RZC81989">
    <property type="protein sequence ID" value="RZC81989"/>
    <property type="gene ID" value="C5167_044561"/>
</dbReference>
<evidence type="ECO:0000313" key="3">
    <source>
        <dbReference type="Proteomes" id="UP000316621"/>
    </source>
</evidence>
<dbReference type="AlphaFoldDB" id="A0A4Y7LCT6"/>
<dbReference type="EMBL" id="CM010724">
    <property type="protein sequence ID" value="RZC81989.1"/>
    <property type="molecule type" value="Genomic_DNA"/>
</dbReference>
<gene>
    <name evidence="2" type="ORF">C5167_044561</name>
</gene>
<name>A0A4Y7LCT6_PAPSO</name>